<dbReference type="PROSITE" id="PS51257">
    <property type="entry name" value="PROKAR_LIPOPROTEIN"/>
    <property type="match status" value="1"/>
</dbReference>
<keyword evidence="2" id="KW-1185">Reference proteome</keyword>
<evidence type="ECO:0000313" key="2">
    <source>
        <dbReference type="Proteomes" id="UP000279600"/>
    </source>
</evidence>
<dbReference type="KEGG" id="noj:EJ995_11600"/>
<dbReference type="EMBL" id="CP034549">
    <property type="protein sequence ID" value="AZQ44840.1"/>
    <property type="molecule type" value="Genomic_DNA"/>
</dbReference>
<name>A0A3S9N092_9FLAO</name>
<dbReference type="AlphaFoldDB" id="A0A3S9N092"/>
<dbReference type="Proteomes" id="UP000279600">
    <property type="component" value="Chromosome"/>
</dbReference>
<dbReference type="RefSeq" id="WP_126448555.1">
    <property type="nucleotide sequence ID" value="NZ_CP034549.1"/>
</dbReference>
<evidence type="ECO:0000313" key="1">
    <source>
        <dbReference type="EMBL" id="AZQ44840.1"/>
    </source>
</evidence>
<dbReference type="OrthoDB" id="1143370at2"/>
<proteinExistence type="predicted"/>
<sequence length="243" mass="28917">MTEEDFKIDRFHERYNGSVPWWFIAACLISYNFKSFRRFMIYISHYSSIIDLWETPSEEIKNEQIIAGFQPLFPERIPKKMLYQITGLHSRTTFNERFSTYFIENDLVGRRSFTLLETYKILEYWQGEGKWGRMQAAKKEMLSEVLHNKNYERTAEEFKMALGKEGYQPNLISPKKIKKLITHIDLTEENQIEDLIGYQELQTGLIWMFGILMIHQVLKQTKQSISIPKDPHKPISFQSHTDT</sequence>
<gene>
    <name evidence="1" type="ORF">EJ995_11600</name>
</gene>
<accession>A0A3S9N092</accession>
<reference evidence="1 2" key="1">
    <citation type="submission" date="2018-12" db="EMBL/GenBank/DDBJ databases">
        <title>Complete genome of Nonlabens sp. MJ115.</title>
        <authorList>
            <person name="Choi H.S."/>
            <person name="Jung J."/>
        </authorList>
    </citation>
    <scope>NUCLEOTIDE SEQUENCE [LARGE SCALE GENOMIC DNA]</scope>
    <source>
        <strain evidence="1 2">MJ115</strain>
    </source>
</reference>
<protein>
    <submittedName>
        <fullName evidence="1">Uncharacterized protein</fullName>
    </submittedName>
</protein>
<organism evidence="1 2">
    <name type="scientific">Nonlabens ponticola</name>
    <dbReference type="NCBI Taxonomy" id="2496866"/>
    <lineage>
        <taxon>Bacteria</taxon>
        <taxon>Pseudomonadati</taxon>
        <taxon>Bacteroidota</taxon>
        <taxon>Flavobacteriia</taxon>
        <taxon>Flavobacteriales</taxon>
        <taxon>Flavobacteriaceae</taxon>
        <taxon>Nonlabens</taxon>
    </lineage>
</organism>